<reference evidence="2 3" key="1">
    <citation type="submission" date="2017-11" db="EMBL/GenBank/DDBJ databases">
        <title>De-novo sequencing of pomegranate (Punica granatum L.) genome.</title>
        <authorList>
            <person name="Akparov Z."/>
            <person name="Amiraslanov A."/>
            <person name="Hajiyeva S."/>
            <person name="Abbasov M."/>
            <person name="Kaur K."/>
            <person name="Hamwieh A."/>
            <person name="Solovyev V."/>
            <person name="Salamov A."/>
            <person name="Braich B."/>
            <person name="Kosarev P."/>
            <person name="Mahmoud A."/>
            <person name="Hajiyev E."/>
            <person name="Babayeva S."/>
            <person name="Izzatullayeva V."/>
            <person name="Mammadov A."/>
            <person name="Mammadov A."/>
            <person name="Sharifova S."/>
            <person name="Ojaghi J."/>
            <person name="Eynullazada K."/>
            <person name="Bayramov B."/>
            <person name="Abdulazimova A."/>
            <person name="Shahmuradov I."/>
        </authorList>
    </citation>
    <scope>NUCLEOTIDE SEQUENCE [LARGE SCALE GENOMIC DNA]</scope>
    <source>
        <strain evidence="3">cv. AG2017</strain>
        <tissue evidence="2">Leaf</tissue>
    </source>
</reference>
<gene>
    <name evidence="2" type="ORF">CRG98_007287</name>
</gene>
<evidence type="ECO:0000313" key="3">
    <source>
        <dbReference type="Proteomes" id="UP000233551"/>
    </source>
</evidence>
<evidence type="ECO:0000313" key="2">
    <source>
        <dbReference type="EMBL" id="PKI72307.1"/>
    </source>
</evidence>
<evidence type="ECO:0000256" key="1">
    <source>
        <dbReference type="SAM" id="MobiDB-lite"/>
    </source>
</evidence>
<accession>A0A2I0KV09</accession>
<comment type="caution">
    <text evidence="2">The sequence shown here is derived from an EMBL/GenBank/DDBJ whole genome shotgun (WGS) entry which is preliminary data.</text>
</comment>
<feature type="region of interest" description="Disordered" evidence="1">
    <location>
        <begin position="45"/>
        <end position="74"/>
    </location>
</feature>
<feature type="compositionally biased region" description="Basic and acidic residues" evidence="1">
    <location>
        <begin position="45"/>
        <end position="55"/>
    </location>
</feature>
<keyword evidence="3" id="KW-1185">Reference proteome</keyword>
<sequence>MTQSNGRNGSLGLVSKGVALEKGAWEVVAANGNAATIIVGKSSKVENKFDPDDSSAKNFSDSSVEELHSDSNSSIEARRLNASTTTFLSATPLRKSPVARHPLPRLKQLISRTLPR</sequence>
<proteinExistence type="predicted"/>
<dbReference type="Proteomes" id="UP000233551">
    <property type="component" value="Unassembled WGS sequence"/>
</dbReference>
<dbReference type="AlphaFoldDB" id="A0A2I0KV09"/>
<protein>
    <submittedName>
        <fullName evidence="2">Uncharacterized protein</fullName>
    </submittedName>
</protein>
<dbReference type="EMBL" id="PGOL01000329">
    <property type="protein sequence ID" value="PKI72307.1"/>
    <property type="molecule type" value="Genomic_DNA"/>
</dbReference>
<name>A0A2I0KV09_PUNGR</name>
<organism evidence="2 3">
    <name type="scientific">Punica granatum</name>
    <name type="common">Pomegranate</name>
    <dbReference type="NCBI Taxonomy" id="22663"/>
    <lineage>
        <taxon>Eukaryota</taxon>
        <taxon>Viridiplantae</taxon>
        <taxon>Streptophyta</taxon>
        <taxon>Embryophyta</taxon>
        <taxon>Tracheophyta</taxon>
        <taxon>Spermatophyta</taxon>
        <taxon>Magnoliopsida</taxon>
        <taxon>eudicotyledons</taxon>
        <taxon>Gunneridae</taxon>
        <taxon>Pentapetalae</taxon>
        <taxon>rosids</taxon>
        <taxon>malvids</taxon>
        <taxon>Myrtales</taxon>
        <taxon>Lythraceae</taxon>
        <taxon>Punica</taxon>
    </lineage>
</organism>